<name>A0A0F9H4D4_9ZZZZ</name>
<protein>
    <submittedName>
        <fullName evidence="1">Uncharacterized protein</fullName>
    </submittedName>
</protein>
<gene>
    <name evidence="1" type="ORF">LCGC14_1830550</name>
</gene>
<reference evidence="1" key="1">
    <citation type="journal article" date="2015" name="Nature">
        <title>Complex archaea that bridge the gap between prokaryotes and eukaryotes.</title>
        <authorList>
            <person name="Spang A."/>
            <person name="Saw J.H."/>
            <person name="Jorgensen S.L."/>
            <person name="Zaremba-Niedzwiedzka K."/>
            <person name="Martijn J."/>
            <person name="Lind A.E."/>
            <person name="van Eijk R."/>
            <person name="Schleper C."/>
            <person name="Guy L."/>
            <person name="Ettema T.J."/>
        </authorList>
    </citation>
    <scope>NUCLEOTIDE SEQUENCE</scope>
</reference>
<proteinExistence type="predicted"/>
<sequence length="163" mass="17395">MVLTPEEQVIIEERFEALEDRNAKLERLIRSGKSFTSNPQALATDLDDIGSIKTHLDFEESPLVPTVPPDGVSRLYAPQGGGFMPTLLEAITLTATAQTLADFTDIPLGFRNLRVVYSGESASGGSALRNVGVRLNGDAGSNYNSQISVDGAQTESLASSILL</sequence>
<comment type="caution">
    <text evidence="1">The sequence shown here is derived from an EMBL/GenBank/DDBJ whole genome shotgun (WGS) entry which is preliminary data.</text>
</comment>
<feature type="non-terminal residue" evidence="1">
    <location>
        <position position="163"/>
    </location>
</feature>
<dbReference type="EMBL" id="LAZR01018071">
    <property type="protein sequence ID" value="KKL97826.1"/>
    <property type="molecule type" value="Genomic_DNA"/>
</dbReference>
<dbReference type="AlphaFoldDB" id="A0A0F9H4D4"/>
<evidence type="ECO:0000313" key="1">
    <source>
        <dbReference type="EMBL" id="KKL97826.1"/>
    </source>
</evidence>
<organism evidence="1">
    <name type="scientific">marine sediment metagenome</name>
    <dbReference type="NCBI Taxonomy" id="412755"/>
    <lineage>
        <taxon>unclassified sequences</taxon>
        <taxon>metagenomes</taxon>
        <taxon>ecological metagenomes</taxon>
    </lineage>
</organism>
<accession>A0A0F9H4D4</accession>